<evidence type="ECO:0000259" key="1">
    <source>
        <dbReference type="Pfam" id="PF01710"/>
    </source>
</evidence>
<keyword evidence="3" id="KW-1185">Reference proteome</keyword>
<evidence type="ECO:0000313" key="2">
    <source>
        <dbReference type="EMBL" id="CBJ90467.1"/>
    </source>
</evidence>
<dbReference type="KEGG" id="xne:XNC1_2408"/>
<dbReference type="InterPro" id="IPR002622">
    <property type="entry name" value="Transposase_14"/>
</dbReference>
<dbReference type="eggNOG" id="COG3415">
    <property type="taxonomic scope" value="Bacteria"/>
</dbReference>
<proteinExistence type="predicted"/>
<dbReference type="RefSeq" id="WP_013184432.1">
    <property type="nucleotide sequence ID" value="NC_014228.1"/>
</dbReference>
<protein>
    <submittedName>
        <fullName evidence="2">Transposase</fullName>
    </submittedName>
</protein>
<organism evidence="2 3">
    <name type="scientific">Xenorhabdus nematophila (strain ATCC 19061 / DSM 3370 / CCUG 14189 / LMG 1036 / NCIMB 9965 / AN6)</name>
    <dbReference type="NCBI Taxonomy" id="406817"/>
    <lineage>
        <taxon>Bacteria</taxon>
        <taxon>Pseudomonadati</taxon>
        <taxon>Pseudomonadota</taxon>
        <taxon>Gammaproteobacteria</taxon>
        <taxon>Enterobacterales</taxon>
        <taxon>Morganellaceae</taxon>
        <taxon>Xenorhabdus</taxon>
    </lineage>
</organism>
<dbReference type="Proteomes" id="UP000008075">
    <property type="component" value="Chromosome"/>
</dbReference>
<dbReference type="EMBL" id="FN667742">
    <property type="protein sequence ID" value="CBJ90467.1"/>
    <property type="molecule type" value="Genomic_DNA"/>
</dbReference>
<dbReference type="STRING" id="406817.XNC1_2408"/>
<dbReference type="GeneID" id="94018685"/>
<dbReference type="HOGENOM" id="CLU_056788_5_1_6"/>
<gene>
    <name evidence="2" type="ordered locus">XNC1_2408</name>
</gene>
<accession>D3VGN1</accession>
<evidence type="ECO:0000313" key="3">
    <source>
        <dbReference type="Proteomes" id="UP000008075"/>
    </source>
</evidence>
<name>D3VGN1_XENNA</name>
<dbReference type="AlphaFoldDB" id="D3VGN1"/>
<feature type="domain" description="Transposase Synechocystis PCC 6803" evidence="1">
    <location>
        <begin position="1"/>
        <end position="101"/>
    </location>
</feature>
<dbReference type="Pfam" id="PF01710">
    <property type="entry name" value="HTH_Tnp_IS630"/>
    <property type="match status" value="1"/>
</dbReference>
<sequence>MGYSLDFRKRVLAYKDKHSLTFEQTRAHFEVAILTLFRWRDKIEPCVTRNKPPTKISDETLLIDVQNYPDDYQWERAKRLGVTQSAIHYALKRLNITVKKKR</sequence>
<reference evidence="2 3" key="1">
    <citation type="journal article" date="2011" name="PLoS ONE">
        <title>The entomopathogenic bacterial endosymbionts xenorhabdus and photorhabdus: convergent lifestyles from divergent genomes.</title>
        <authorList>
            <person name="Chaston J.M."/>
            <person name="Suen G."/>
            <person name="Tucker S.L."/>
            <person name="Andersen A.W."/>
            <person name="Bhasin A."/>
            <person name="Bode E."/>
            <person name="Bode H.B."/>
            <person name="Brachmann A.O."/>
            <person name="Cowles C.E."/>
            <person name="Cowles K.N."/>
            <person name="Darby C."/>
            <person name="de Leon L."/>
            <person name="Drace K."/>
            <person name="Du Z."/>
            <person name="Givaudan A."/>
            <person name="Herbert Tran E.E."/>
            <person name="Jewell K.A."/>
            <person name="Knack J.J."/>
            <person name="Krasomil-Osterfeld K.C."/>
            <person name="Kukor R."/>
            <person name="Lanois A."/>
            <person name="Latreille P."/>
            <person name="Leimgruber N.K."/>
            <person name="Lipke C.M."/>
            <person name="Liu R."/>
            <person name="Lu X."/>
            <person name="Martens E.C."/>
            <person name="Marri P.R."/>
            <person name="Medigue C."/>
            <person name="Menard M.L."/>
            <person name="Miller N.M."/>
            <person name="Morales-Soto N."/>
            <person name="Norton S."/>
            <person name="Ogier J.C."/>
            <person name="Orchard S.S."/>
            <person name="Park D."/>
            <person name="Park Y."/>
            <person name="Qurollo B.A."/>
            <person name="Sugar D.R."/>
            <person name="Richards G.R."/>
            <person name="Rouy Z."/>
            <person name="Slominski B."/>
            <person name="Slominski K."/>
            <person name="Snyder H."/>
            <person name="Tjaden B.C."/>
            <person name="van der Hoeven R."/>
            <person name="Welch R.D."/>
            <person name="Wheeler C."/>
            <person name="Xiang B."/>
            <person name="Barbazuk B."/>
            <person name="Gaudriault S."/>
            <person name="Goodner B."/>
            <person name="Slater S.C."/>
            <person name="Forst S."/>
            <person name="Goldman B.S."/>
            <person name="Goodrich-Blair H."/>
        </authorList>
    </citation>
    <scope>NUCLEOTIDE SEQUENCE [LARGE SCALE GENOMIC DNA]</scope>
    <source>
        <strain evidence="3">ATCC 19061 / DSM 3370 / CCUG 14189 / LMG 1036 / NCIMB 9965 / AN6</strain>
    </source>
</reference>